<keyword evidence="3" id="KW-1185">Reference proteome</keyword>
<dbReference type="EMBL" id="NBIV01000006">
    <property type="protein sequence ID" value="PXF49284.1"/>
    <property type="molecule type" value="Genomic_DNA"/>
</dbReference>
<sequence length="169" mass="18643">MARAAFLFLALIFCFHTTQATWFCLRTNNKRVRIINPPTLFDPVPFGFSHIAVDTKNFVAHVAGQVAINQTGAIIGDTLAEQLVETERNLLFALDAVEADISDITRVNAFILNFDPRTDLSTFMMTGKRLGSPVTTLISTGALAIEGLLVEIELDAVVSRSFVRRLICQ</sequence>
<dbReference type="AlphaFoldDB" id="A0A2V3J4H8"/>
<dbReference type="Gene3D" id="3.30.1330.40">
    <property type="entry name" value="RutC-like"/>
    <property type="match status" value="1"/>
</dbReference>
<dbReference type="SUPFAM" id="SSF55298">
    <property type="entry name" value="YjgF-like"/>
    <property type="match status" value="1"/>
</dbReference>
<dbReference type="Pfam" id="PF01042">
    <property type="entry name" value="Ribonuc_L-PSP"/>
    <property type="match status" value="1"/>
</dbReference>
<dbReference type="OrthoDB" id="309640at2759"/>
<dbReference type="InterPro" id="IPR006175">
    <property type="entry name" value="YjgF/YER057c/UK114"/>
</dbReference>
<evidence type="ECO:0000256" key="1">
    <source>
        <dbReference type="SAM" id="SignalP"/>
    </source>
</evidence>
<dbReference type="Proteomes" id="UP000247409">
    <property type="component" value="Unassembled WGS sequence"/>
</dbReference>
<feature type="chain" id="PRO_5015874735" evidence="1">
    <location>
        <begin position="21"/>
        <end position="169"/>
    </location>
</feature>
<evidence type="ECO:0000313" key="2">
    <source>
        <dbReference type="EMBL" id="PXF49284.1"/>
    </source>
</evidence>
<organism evidence="2 3">
    <name type="scientific">Gracilariopsis chorda</name>
    <dbReference type="NCBI Taxonomy" id="448386"/>
    <lineage>
        <taxon>Eukaryota</taxon>
        <taxon>Rhodophyta</taxon>
        <taxon>Florideophyceae</taxon>
        <taxon>Rhodymeniophycidae</taxon>
        <taxon>Gracilariales</taxon>
        <taxon>Gracilariaceae</taxon>
        <taxon>Gracilariopsis</taxon>
    </lineage>
</organism>
<feature type="signal peptide" evidence="1">
    <location>
        <begin position="1"/>
        <end position="20"/>
    </location>
</feature>
<gene>
    <name evidence="2" type="ORF">BWQ96_00858</name>
</gene>
<keyword evidence="1" id="KW-0732">Signal</keyword>
<name>A0A2V3J4H8_9FLOR</name>
<evidence type="ECO:0000313" key="3">
    <source>
        <dbReference type="Proteomes" id="UP000247409"/>
    </source>
</evidence>
<protein>
    <submittedName>
        <fullName evidence="2">Uncharacterized protein</fullName>
    </submittedName>
</protein>
<accession>A0A2V3J4H8</accession>
<reference evidence="2 3" key="1">
    <citation type="journal article" date="2018" name="Mol. Biol. Evol.">
        <title>Analysis of the draft genome of the red seaweed Gracilariopsis chorda provides insights into genome size evolution in Rhodophyta.</title>
        <authorList>
            <person name="Lee J."/>
            <person name="Yang E.C."/>
            <person name="Graf L."/>
            <person name="Yang J.H."/>
            <person name="Qiu H."/>
            <person name="Zel Zion U."/>
            <person name="Chan C.X."/>
            <person name="Stephens T.G."/>
            <person name="Weber A.P.M."/>
            <person name="Boo G.H."/>
            <person name="Boo S.M."/>
            <person name="Kim K.M."/>
            <person name="Shin Y."/>
            <person name="Jung M."/>
            <person name="Lee S.J."/>
            <person name="Yim H.S."/>
            <person name="Lee J.H."/>
            <person name="Bhattacharya D."/>
            <person name="Yoon H.S."/>
        </authorList>
    </citation>
    <scope>NUCLEOTIDE SEQUENCE [LARGE SCALE GENOMIC DNA]</scope>
    <source>
        <strain evidence="2 3">SKKU-2015</strain>
        <tissue evidence="2">Whole body</tissue>
    </source>
</reference>
<proteinExistence type="predicted"/>
<comment type="caution">
    <text evidence="2">The sequence shown here is derived from an EMBL/GenBank/DDBJ whole genome shotgun (WGS) entry which is preliminary data.</text>
</comment>
<dbReference type="InterPro" id="IPR035959">
    <property type="entry name" value="RutC-like_sf"/>
</dbReference>